<proteinExistence type="predicted"/>
<evidence type="ECO:0000313" key="2">
    <source>
        <dbReference type="EMBL" id="SIN90478.1"/>
    </source>
</evidence>
<dbReference type="OrthoDB" id="1440774at2"/>
<evidence type="ECO:0000256" key="1">
    <source>
        <dbReference type="SAM" id="SignalP"/>
    </source>
</evidence>
<dbReference type="InterPro" id="IPR005901">
    <property type="entry name" value="GLPGLI"/>
</dbReference>
<dbReference type="Proteomes" id="UP000184782">
    <property type="component" value="Unassembled WGS sequence"/>
</dbReference>
<dbReference type="AlphaFoldDB" id="A0A1N6F5A3"/>
<keyword evidence="3" id="KW-1185">Reference proteome</keyword>
<sequence length="276" mass="32097">MKKLITVFSVLLIGIFANAQNKRFTYEYRFIPDSTNVSDVKTEMMNLDIADSGSKFYSYTAYHSDSIMRVDLEKQLASTGMINVKTDGRKGSIRYSFSKKYPKYEVFLHNRILRDQYKVSDDRKIDWKISSEKQKIGEWNTQKAETEFGGRKWVAWFTSDIPIQDGPYKFHGLPGLIVKLEDLSKSHVFNLQAVKNLTEIPKDVFGEKEILVNQKQYDKLVKEYENDPTKGLKQMQMGGVTMIMKEGTGNQMKDQEERLKARIKKDNNRIELNKTK</sequence>
<accession>A0A1N6F5A3</accession>
<keyword evidence="1" id="KW-0732">Signal</keyword>
<dbReference type="EMBL" id="FSRQ01000001">
    <property type="protein sequence ID" value="SIN90478.1"/>
    <property type="molecule type" value="Genomic_DNA"/>
</dbReference>
<protein>
    <submittedName>
        <fullName evidence="2">GLPGLI family protein</fullName>
    </submittedName>
</protein>
<dbReference type="STRING" id="59733.SAMN05421769_1005"/>
<dbReference type="Pfam" id="PF09697">
    <property type="entry name" value="Porph_ging"/>
    <property type="match status" value="1"/>
</dbReference>
<name>A0A1N6F5A3_9FLAO</name>
<dbReference type="NCBIfam" id="TIGR01200">
    <property type="entry name" value="GLPGLI"/>
    <property type="match status" value="1"/>
</dbReference>
<reference evidence="3" key="1">
    <citation type="submission" date="2016-12" db="EMBL/GenBank/DDBJ databases">
        <authorList>
            <person name="Varghese N."/>
            <person name="Submissions S."/>
        </authorList>
    </citation>
    <scope>NUCLEOTIDE SEQUENCE [LARGE SCALE GENOMIC DNA]</scope>
    <source>
        <strain evidence="3">DSM 16779</strain>
    </source>
</reference>
<organism evidence="2 3">
    <name type="scientific">Chryseobacterium scophthalmum</name>
    <dbReference type="NCBI Taxonomy" id="59733"/>
    <lineage>
        <taxon>Bacteria</taxon>
        <taxon>Pseudomonadati</taxon>
        <taxon>Bacteroidota</taxon>
        <taxon>Flavobacteriia</taxon>
        <taxon>Flavobacteriales</taxon>
        <taxon>Weeksellaceae</taxon>
        <taxon>Chryseobacterium group</taxon>
        <taxon>Chryseobacterium</taxon>
    </lineage>
</organism>
<feature type="chain" id="PRO_5012658588" evidence="1">
    <location>
        <begin position="20"/>
        <end position="276"/>
    </location>
</feature>
<gene>
    <name evidence="2" type="ORF">SAMN05421769_1005</name>
</gene>
<dbReference type="RefSeq" id="WP_074229221.1">
    <property type="nucleotide sequence ID" value="NZ_FSRQ01000001.1"/>
</dbReference>
<evidence type="ECO:0000313" key="3">
    <source>
        <dbReference type="Proteomes" id="UP000184782"/>
    </source>
</evidence>
<feature type="signal peptide" evidence="1">
    <location>
        <begin position="1"/>
        <end position="19"/>
    </location>
</feature>